<feature type="domain" description="Cyclic nucleotide-binding" evidence="9">
    <location>
        <begin position="1569"/>
        <end position="1684"/>
    </location>
</feature>
<dbReference type="Gene3D" id="2.60.120.10">
    <property type="entry name" value="Jelly Rolls"/>
    <property type="match status" value="4"/>
</dbReference>
<gene>
    <name evidence="11" type="primary">LOC107220421</name>
</gene>
<dbReference type="GeneID" id="107220421"/>
<feature type="transmembrane region" description="Helical" evidence="8">
    <location>
        <begin position="471"/>
        <end position="488"/>
    </location>
</feature>
<dbReference type="Pfam" id="PF00520">
    <property type="entry name" value="Ion_trans"/>
    <property type="match status" value="2"/>
</dbReference>
<name>A0A6J0BIA4_NEOLC</name>
<feature type="transmembrane region" description="Helical" evidence="8">
    <location>
        <begin position="980"/>
        <end position="1005"/>
    </location>
</feature>
<feature type="transmembrane region" description="Helical" evidence="8">
    <location>
        <begin position="903"/>
        <end position="925"/>
    </location>
</feature>
<keyword evidence="7" id="KW-1071">Ligand-gated ion channel</keyword>
<dbReference type="SMART" id="SM00100">
    <property type="entry name" value="cNMP"/>
    <property type="match status" value="4"/>
</dbReference>
<dbReference type="GO" id="GO:0005249">
    <property type="term" value="F:voltage-gated potassium channel activity"/>
    <property type="evidence" value="ECO:0007669"/>
    <property type="project" value="TreeGrafter"/>
</dbReference>
<evidence type="ECO:0000256" key="7">
    <source>
        <dbReference type="ARBA" id="ARBA00023286"/>
    </source>
</evidence>
<proteinExistence type="predicted"/>
<dbReference type="Proteomes" id="UP000829291">
    <property type="component" value="Chromosome 1"/>
</dbReference>
<evidence type="ECO:0000256" key="8">
    <source>
        <dbReference type="SAM" id="Phobius"/>
    </source>
</evidence>
<dbReference type="PANTHER" id="PTHR45638:SF19">
    <property type="entry name" value="CYCLIC NUCLEOTIDE-BINDING DOMAIN-CONTAINING PROTEIN"/>
    <property type="match status" value="1"/>
</dbReference>
<feature type="transmembrane region" description="Helical" evidence="8">
    <location>
        <begin position="1252"/>
        <end position="1274"/>
    </location>
</feature>
<dbReference type="InParanoid" id="A0A6J0BIA4"/>
<evidence type="ECO:0000256" key="5">
    <source>
        <dbReference type="ARBA" id="ARBA00023065"/>
    </source>
</evidence>
<dbReference type="Pfam" id="PF00027">
    <property type="entry name" value="cNMP_binding"/>
    <property type="match status" value="3"/>
</dbReference>
<keyword evidence="10" id="KW-1185">Reference proteome</keyword>
<dbReference type="GO" id="GO:0044877">
    <property type="term" value="F:protein-containing complex binding"/>
    <property type="evidence" value="ECO:0007669"/>
    <property type="project" value="TreeGrafter"/>
</dbReference>
<dbReference type="InterPro" id="IPR014710">
    <property type="entry name" value="RmlC-like_jellyroll"/>
</dbReference>
<dbReference type="CDD" id="cd00038">
    <property type="entry name" value="CAP_ED"/>
    <property type="match status" value="4"/>
</dbReference>
<evidence type="ECO:0000256" key="3">
    <source>
        <dbReference type="ARBA" id="ARBA00022692"/>
    </source>
</evidence>
<dbReference type="SUPFAM" id="SSF51206">
    <property type="entry name" value="cAMP-binding domain-like"/>
    <property type="match status" value="4"/>
</dbReference>
<dbReference type="GO" id="GO:0005221">
    <property type="term" value="F:intracellularly cyclic nucleotide-activated monoatomic cation channel activity"/>
    <property type="evidence" value="ECO:0007669"/>
    <property type="project" value="InterPro"/>
</dbReference>
<evidence type="ECO:0000256" key="2">
    <source>
        <dbReference type="ARBA" id="ARBA00022448"/>
    </source>
</evidence>
<dbReference type="PROSITE" id="PS50042">
    <property type="entry name" value="CNMP_BINDING_3"/>
    <property type="match status" value="4"/>
</dbReference>
<comment type="subcellular location">
    <subcellularLocation>
        <location evidence="1">Membrane</location>
        <topology evidence="1">Multi-pass membrane protein</topology>
    </subcellularLocation>
</comment>
<evidence type="ECO:0000256" key="6">
    <source>
        <dbReference type="ARBA" id="ARBA00023136"/>
    </source>
</evidence>
<evidence type="ECO:0000259" key="9">
    <source>
        <dbReference type="PROSITE" id="PS50042"/>
    </source>
</evidence>
<dbReference type="OrthoDB" id="415460at2759"/>
<dbReference type="InterPro" id="IPR000595">
    <property type="entry name" value="cNMP-bd_dom"/>
</dbReference>
<dbReference type="Gene3D" id="1.10.287.70">
    <property type="match status" value="3"/>
</dbReference>
<evidence type="ECO:0000313" key="10">
    <source>
        <dbReference type="Proteomes" id="UP000829291"/>
    </source>
</evidence>
<evidence type="ECO:0000256" key="1">
    <source>
        <dbReference type="ARBA" id="ARBA00004141"/>
    </source>
</evidence>
<dbReference type="KEGG" id="nlo:107220421"/>
<feature type="transmembrane region" description="Helical" evidence="8">
    <location>
        <begin position="1329"/>
        <end position="1347"/>
    </location>
</feature>
<dbReference type="Gene3D" id="1.10.287.630">
    <property type="entry name" value="Helix hairpin bin"/>
    <property type="match status" value="1"/>
</dbReference>
<keyword evidence="4 8" id="KW-1133">Transmembrane helix</keyword>
<evidence type="ECO:0000256" key="4">
    <source>
        <dbReference type="ARBA" id="ARBA00022989"/>
    </source>
</evidence>
<feature type="transmembrane region" description="Helical" evidence="8">
    <location>
        <begin position="1465"/>
        <end position="1490"/>
    </location>
</feature>
<keyword evidence="3 8" id="KW-0812">Transmembrane</keyword>
<organism evidence="11">
    <name type="scientific">Neodiprion lecontei</name>
    <name type="common">Redheaded pine sawfly</name>
    <dbReference type="NCBI Taxonomy" id="441921"/>
    <lineage>
        <taxon>Eukaryota</taxon>
        <taxon>Metazoa</taxon>
        <taxon>Ecdysozoa</taxon>
        <taxon>Arthropoda</taxon>
        <taxon>Hexapoda</taxon>
        <taxon>Insecta</taxon>
        <taxon>Pterygota</taxon>
        <taxon>Neoptera</taxon>
        <taxon>Endopterygota</taxon>
        <taxon>Hymenoptera</taxon>
        <taxon>Tenthredinoidea</taxon>
        <taxon>Diprionidae</taxon>
        <taxon>Diprioninae</taxon>
        <taxon>Neodiprion</taxon>
    </lineage>
</organism>
<keyword evidence="7" id="KW-0407">Ion channel</keyword>
<feature type="domain" description="Cyclic nucleotide-binding" evidence="9">
    <location>
        <begin position="30"/>
        <end position="131"/>
    </location>
</feature>
<keyword evidence="6 8" id="KW-0472">Membrane</keyword>
<dbReference type="RefSeq" id="XP_015514504.2">
    <property type="nucleotide sequence ID" value="XM_015659018.2"/>
</dbReference>
<feature type="transmembrane region" description="Helical" evidence="8">
    <location>
        <begin position="1390"/>
        <end position="1411"/>
    </location>
</feature>
<dbReference type="InterPro" id="IPR018490">
    <property type="entry name" value="cNMP-bd_dom_sf"/>
</dbReference>
<dbReference type="InterPro" id="IPR005821">
    <property type="entry name" value="Ion_trans_dom"/>
</dbReference>
<dbReference type="PANTHER" id="PTHR45638">
    <property type="entry name" value="CYCLIC NUCLEOTIDE-GATED CATION CHANNEL SUBUNIT A"/>
    <property type="match status" value="1"/>
</dbReference>
<reference evidence="11" key="1">
    <citation type="submission" date="2025-08" db="UniProtKB">
        <authorList>
            <consortium name="RefSeq"/>
        </authorList>
    </citation>
    <scope>IDENTIFICATION</scope>
    <source>
        <tissue evidence="11">Thorax and Abdomen</tissue>
    </source>
</reference>
<feature type="transmembrane region" description="Helical" evidence="8">
    <location>
        <begin position="439"/>
        <end position="459"/>
    </location>
</feature>
<evidence type="ECO:0000313" key="11">
    <source>
        <dbReference type="RefSeq" id="XP_015514504.2"/>
    </source>
</evidence>
<keyword evidence="2" id="KW-0813">Transport</keyword>
<accession>A0A6J0BIA4</accession>
<dbReference type="SUPFAM" id="SSF81324">
    <property type="entry name" value="Voltage-gated potassium channels"/>
    <property type="match status" value="2"/>
</dbReference>
<protein>
    <submittedName>
        <fullName evidence="11">Uncharacterized protein LOC107220421</fullName>
    </submittedName>
</protein>
<dbReference type="InterPro" id="IPR050866">
    <property type="entry name" value="CNG_cation_channel"/>
</dbReference>
<sequence length="1688" mass="195690">MPEFFHALPGPLRRSVQLDLHWEMLRHSQLFRSQDIAFKRALSCTMRHQYFLPGEYVFRVNRYSAKMIYIASGVLQVLTEDDAETPILSLSSGSILGEGKLLIPSTCRADIRTATHSEVHILDATSLYRLLNLYPKVAAHLHHKRTARTVIAENLNRLKHGQVRRYKNISEHNGISWMKTQWHVIEEASKYGNNHLSIDLIPIDGTRTSRYLELLALSERVELMSNAVCLTMNCPCILEPESNFLNWWEKFNAFVSVVIILLYPYYITFTLTFPNWLLLLDTMFVITKSIDIFIQASTAVKLENRLRIVDIGHLLRLRLQTLSFIIDIIVTLPIELFMMTFGTHSAAEDVPYYSYSAYRINRLLTIYRLYKYILKLEEHSETNIELLKSCRSVFTYAIAAYWLATATYCGSCRLRGCGVDSWIGYYTKHEEETYGKKELFYNPLITTMYYIFNTLTSLGVSKLMPRNNWEILELDGVIILSLIMYVYFCAELGATHIIYYESKNSATEHLKLVTRFLKLHGNSSDISTRVRDHLGTQWEYKKSNRNDNKRLLTNVCQDLYDKIIIHNIMKTLRAVPIFYQGDESFLEILAKKAKVFLLTKDTMIAQAGLKTTAMYVIRNGYCQVVSALPSDVDRDRSEIVGPGSMVLVVEFLHDTNNLADIHTITTCEIISIQRTDFWNTLNMFPEFKAQFENAIDYSYFTGKTIENLSARRGSNKITRYPNWTNLDEKAIISDYMAPFKRIGMFSFIRYLMLRRGINPHGKNFRHWEEFREVVCFLSALFYPKFFTSLIPYPHARLAGYMFDVVGFVDIYLRLHVSYYNVNGIIVTHPLWTTLHYMTTSFITDIIMSTPLELFGLQNTFGSQNTHLTKAWFYLITRPLLLFRIFGRFATVKDDIKHSHTCVAYFRFLLTAGVMLNALSCANMLYNCEFLHDNGVYRNIECTSYSWFSMSQFKQYNDPLSVYLISVYFHSTFMFRCGNGVILVVTTLEMIVIMLVCMTLIPAWWLMIAQITSNKVGGDLSLADYRQEMQAMLRYLRNEDVSSVLILLSIEEVEHRWKCSKGLNWKKLFKTLPSQLHEEVAVELHGPALAKVNLLKDQDFSATRLLACRVENTCYRKDTPIIQRNEVQGNIYIIKSGLVDILAADDTLICSLGPGGIFGSFMRKKPVRHTMQMMASGHTSLFVISAEEFYNVLDHFPVIQERLSRATAMDAEFVDIVSAASNLENMEKKVRSHNKTCHGLICISTKSRWHKHLHWIICVPVSMISVYLVTSQIALQVLTMPVNSLIYTCDFCFFIKIFVGFHTNFADENLNASINNYKQMVKKYFVKWNLFWLDLLCCIPFEVLAYSVDESRVKARLLTVLKLNRLLRLYHIYHFQTEHQRQLYINPVKRSMFLCATTILFVHMGVCLWILIACHESGCKHNIPPNHEERLVTSRFQAMLLAYQYNFDLLTSVGSHDVQPTTIPEVLVTIFLILVYQVMALNLLTTLATFIHFAQYTFTNFEIQVQRLYSFMESKSLSPILLQRIWEYCLQQWLRQQGAWMPSMILSMPNFLQNQIMFDIYGYLLTESEIFHGLHEDFLYQLTARMKRCVYFPKNYIVQAGDVDHTMYFIHSGKVQVFDKAKPSMRGLGSILGVKQGVTTALPHFNDVIALTVTDIMSLHKDAWKDLLAEFPSARIILYDRIAQMTEFY</sequence>
<keyword evidence="5" id="KW-0406">Ion transport</keyword>
<feature type="domain" description="Cyclic nucleotide-binding" evidence="9">
    <location>
        <begin position="577"/>
        <end position="681"/>
    </location>
</feature>
<feature type="domain" description="Cyclic nucleotide-binding" evidence="9">
    <location>
        <begin position="1093"/>
        <end position="1192"/>
    </location>
</feature>